<protein>
    <submittedName>
        <fullName evidence="2">Uncharacterized protein</fullName>
    </submittedName>
</protein>
<evidence type="ECO:0000256" key="1">
    <source>
        <dbReference type="SAM" id="Phobius"/>
    </source>
</evidence>
<dbReference type="Proteomes" id="UP000315439">
    <property type="component" value="Unassembled WGS sequence"/>
</dbReference>
<keyword evidence="1" id="KW-1133">Transmembrane helix</keyword>
<gene>
    <name evidence="2" type="ORF">FLL46_26395</name>
</gene>
<proteinExistence type="predicted"/>
<sequence length="277" mass="31418">MKRIDYSKYSLSELYSVKSDIDASRNPENFIALEKELSKRESHFTSNVAPQETKEFDDFSDDPIAKVTSWSATDFNSSSSFCTHHLVDINENRLEFFSSDKSIGFLLVFMLSGVVAVLFGYLMQRSGYELLAIMPFSIGGLFILASVAGLYFGSTPIVFDKELGLFWCGRKKTVVSENYVPSDFLVRLSDIYALQLLDKLVREDDGDYLFYELNFVLKTGSRIHVMSHGDEKELTTDAKKLSLFLEVPIWNGIDKKPRSELGTLAVSLLTENTRQRI</sequence>
<evidence type="ECO:0000313" key="3">
    <source>
        <dbReference type="Proteomes" id="UP000315439"/>
    </source>
</evidence>
<keyword evidence="1" id="KW-0472">Membrane</keyword>
<keyword evidence="3" id="KW-1185">Reference proteome</keyword>
<keyword evidence="1" id="KW-0812">Transmembrane</keyword>
<comment type="caution">
    <text evidence="2">The sequence shown here is derived from an EMBL/GenBank/DDBJ whole genome shotgun (WGS) entry which is preliminary data.</text>
</comment>
<accession>A0A545TSY1</accession>
<dbReference type="EMBL" id="VIKS01000018">
    <property type="protein sequence ID" value="TQV80251.1"/>
    <property type="molecule type" value="Genomic_DNA"/>
</dbReference>
<dbReference type="RefSeq" id="WP_142935360.1">
    <property type="nucleotide sequence ID" value="NZ_ML660174.1"/>
</dbReference>
<feature type="transmembrane region" description="Helical" evidence="1">
    <location>
        <begin position="103"/>
        <end position="124"/>
    </location>
</feature>
<feature type="transmembrane region" description="Helical" evidence="1">
    <location>
        <begin position="130"/>
        <end position="152"/>
    </location>
</feature>
<reference evidence="2 3" key="1">
    <citation type="submission" date="2019-07" db="EMBL/GenBank/DDBJ databases">
        <title>Draft genome for Aliikangiella sp. M105.</title>
        <authorList>
            <person name="Wang G."/>
        </authorList>
    </citation>
    <scope>NUCLEOTIDE SEQUENCE [LARGE SCALE GENOMIC DNA]</scope>
    <source>
        <strain evidence="2 3">M105</strain>
    </source>
</reference>
<organism evidence="2 3">
    <name type="scientific">Aliikangiella coralliicola</name>
    <dbReference type="NCBI Taxonomy" id="2592383"/>
    <lineage>
        <taxon>Bacteria</taxon>
        <taxon>Pseudomonadati</taxon>
        <taxon>Pseudomonadota</taxon>
        <taxon>Gammaproteobacteria</taxon>
        <taxon>Oceanospirillales</taxon>
        <taxon>Pleioneaceae</taxon>
        <taxon>Aliikangiella</taxon>
    </lineage>
</organism>
<dbReference type="OrthoDB" id="556365at2"/>
<evidence type="ECO:0000313" key="2">
    <source>
        <dbReference type="EMBL" id="TQV80251.1"/>
    </source>
</evidence>
<name>A0A545TSY1_9GAMM</name>
<dbReference type="AlphaFoldDB" id="A0A545TSY1"/>